<evidence type="ECO:0008006" key="9">
    <source>
        <dbReference type="Google" id="ProtNLM"/>
    </source>
</evidence>
<evidence type="ECO:0000256" key="3">
    <source>
        <dbReference type="ARBA" id="ARBA00022729"/>
    </source>
</evidence>
<sequence>MKLNLHSWVCGTLLSGLVHGAMAQEAFPDRFIGEAGGMLVGAQPLVRGRTGTVTALPYVYGDWGRFYARVDTLGIKTLTLGQGHLELAARISTEGFKARDTAFPSVGDRSAPVPLGLGTFQRTSVGGLFAYALHDPQSGGQLLELTWAGRVPLGTATLYPQLGLEHRSAAYVQHLYGVSAAQAAASGLSAYQAGASTVPVVSLNAAVPLKGPWALQLQMRYRRWDDAVRQSPLVERSSQLSGYVALTHTWN</sequence>
<dbReference type="InterPro" id="IPR010583">
    <property type="entry name" value="MipA"/>
</dbReference>
<dbReference type="Proteomes" id="UP000037507">
    <property type="component" value="Unassembled WGS sequence"/>
</dbReference>
<dbReference type="PANTHER" id="PTHR38776:SF1">
    <property type="entry name" value="MLTA-INTERACTING PROTEIN-RELATED"/>
    <property type="match status" value="1"/>
</dbReference>
<accession>A0A2T7UFY7</accession>
<dbReference type="AlphaFoldDB" id="A0A2T7UFY7"/>
<evidence type="ECO:0000256" key="4">
    <source>
        <dbReference type="ARBA" id="ARBA00023136"/>
    </source>
</evidence>
<organism evidence="7 8">
    <name type="scientific">Limnohabitans planktonicus II-D5</name>
    <dbReference type="NCBI Taxonomy" id="1293045"/>
    <lineage>
        <taxon>Bacteria</taxon>
        <taxon>Pseudomonadati</taxon>
        <taxon>Pseudomonadota</taxon>
        <taxon>Betaproteobacteria</taxon>
        <taxon>Burkholderiales</taxon>
        <taxon>Comamonadaceae</taxon>
        <taxon>Limnohabitans</taxon>
    </lineage>
</organism>
<evidence type="ECO:0000256" key="2">
    <source>
        <dbReference type="ARBA" id="ARBA00005722"/>
    </source>
</evidence>
<keyword evidence="3 6" id="KW-0732">Signal</keyword>
<name>A0A2T7UFY7_9BURK</name>
<dbReference type="PANTHER" id="PTHR38776">
    <property type="entry name" value="MLTA-INTERACTING PROTEIN-RELATED"/>
    <property type="match status" value="1"/>
</dbReference>
<evidence type="ECO:0000256" key="5">
    <source>
        <dbReference type="ARBA" id="ARBA00023237"/>
    </source>
</evidence>
<feature type="signal peptide" evidence="6">
    <location>
        <begin position="1"/>
        <end position="23"/>
    </location>
</feature>
<gene>
    <name evidence="7" type="ORF">H663_006365</name>
</gene>
<dbReference type="GO" id="GO:0009252">
    <property type="term" value="P:peptidoglycan biosynthetic process"/>
    <property type="evidence" value="ECO:0007669"/>
    <property type="project" value="TreeGrafter"/>
</dbReference>
<evidence type="ECO:0000256" key="6">
    <source>
        <dbReference type="SAM" id="SignalP"/>
    </source>
</evidence>
<evidence type="ECO:0000256" key="1">
    <source>
        <dbReference type="ARBA" id="ARBA00004442"/>
    </source>
</evidence>
<reference evidence="7" key="1">
    <citation type="submission" date="2017-04" db="EMBL/GenBank/DDBJ databases">
        <title>Unexpected and diverse lifestyles within the genus Limnohabitans.</title>
        <authorList>
            <person name="Kasalicky V."/>
            <person name="Mehrshad M."/>
            <person name="Andrei S.-A."/>
            <person name="Salcher M."/>
            <person name="Kratochvilova H."/>
            <person name="Simek K."/>
            <person name="Ghai R."/>
        </authorList>
    </citation>
    <scope>NUCLEOTIDE SEQUENCE [LARGE SCALE GENOMIC DNA]</scope>
    <source>
        <strain evidence="7">II-D5</strain>
    </source>
</reference>
<keyword evidence="8" id="KW-1185">Reference proteome</keyword>
<dbReference type="EMBL" id="LFYT02000005">
    <property type="protein sequence ID" value="PVE43613.1"/>
    <property type="molecule type" value="Genomic_DNA"/>
</dbReference>
<feature type="chain" id="PRO_5015713021" description="Structural protein MipA" evidence="6">
    <location>
        <begin position="24"/>
        <end position="251"/>
    </location>
</feature>
<comment type="similarity">
    <text evidence="2">Belongs to the MipA/OmpV family.</text>
</comment>
<protein>
    <recommendedName>
        <fullName evidence="9">Structural protein MipA</fullName>
    </recommendedName>
</protein>
<evidence type="ECO:0000313" key="8">
    <source>
        <dbReference type="Proteomes" id="UP000037507"/>
    </source>
</evidence>
<keyword evidence="4" id="KW-0472">Membrane</keyword>
<keyword evidence="5" id="KW-0998">Cell outer membrane</keyword>
<dbReference type="Pfam" id="PF06629">
    <property type="entry name" value="MipA"/>
    <property type="match status" value="1"/>
</dbReference>
<dbReference type="OrthoDB" id="8562138at2"/>
<dbReference type="GO" id="GO:0009279">
    <property type="term" value="C:cell outer membrane"/>
    <property type="evidence" value="ECO:0007669"/>
    <property type="project" value="UniProtKB-SubCell"/>
</dbReference>
<comment type="caution">
    <text evidence="7">The sequence shown here is derived from an EMBL/GenBank/DDBJ whole genome shotgun (WGS) entry which is preliminary data.</text>
</comment>
<proteinExistence type="inferred from homology"/>
<comment type="subcellular location">
    <subcellularLocation>
        <location evidence="1">Cell outer membrane</location>
    </subcellularLocation>
</comment>
<dbReference type="RefSeq" id="WP_053170151.1">
    <property type="nucleotide sequence ID" value="NZ_LFYT02000005.1"/>
</dbReference>
<dbReference type="STRING" id="1293045.H663_04300"/>
<evidence type="ECO:0000313" key="7">
    <source>
        <dbReference type="EMBL" id="PVE43613.1"/>
    </source>
</evidence>